<protein>
    <submittedName>
        <fullName evidence="2">Uma2 family endonuclease</fullName>
    </submittedName>
</protein>
<dbReference type="CDD" id="cd06260">
    <property type="entry name" value="DUF820-like"/>
    <property type="match status" value="1"/>
</dbReference>
<reference evidence="3" key="1">
    <citation type="journal article" date="2019" name="Int. J. Syst. Evol. Microbiol.">
        <title>The Global Catalogue of Microorganisms (GCM) 10K type strain sequencing project: providing services to taxonomists for standard genome sequencing and annotation.</title>
        <authorList>
            <consortium name="The Broad Institute Genomics Platform"/>
            <consortium name="The Broad Institute Genome Sequencing Center for Infectious Disease"/>
            <person name="Wu L."/>
            <person name="Ma J."/>
        </authorList>
    </citation>
    <scope>NUCLEOTIDE SEQUENCE [LARGE SCALE GENOMIC DNA]</scope>
    <source>
        <strain evidence="3">JCM 9371</strain>
    </source>
</reference>
<dbReference type="GO" id="GO:0004519">
    <property type="term" value="F:endonuclease activity"/>
    <property type="evidence" value="ECO:0007669"/>
    <property type="project" value="UniProtKB-KW"/>
</dbReference>
<comment type="caution">
    <text evidence="2">The sequence shown here is derived from an EMBL/GenBank/DDBJ whole genome shotgun (WGS) entry which is preliminary data.</text>
</comment>
<dbReference type="Gene3D" id="3.90.1570.10">
    <property type="entry name" value="tt1808, chain A"/>
    <property type="match status" value="1"/>
</dbReference>
<dbReference type="InterPro" id="IPR012296">
    <property type="entry name" value="Nuclease_put_TT1808"/>
</dbReference>
<sequence length="220" mass="24740">MSVVAVAHHYHLLPDTPYALWVRGELAEQLDLPNDGTRVEVVGGEIAVSPGPSLDHNFIVKAIDRAMYKAETVDPNFRWESVHTSDLNLVAVQDGYIPGLNILEKQTALDLWERKAKHLLPHEVEAVVEVTSRGNAANDRPPRIVRPVASKWSGYARAGIPFYLLVDRDPRTPGVTLYGEPDVHSGVYQPLHNWKFGDTIQLPEPLSFEIPTERWTPWDE</sequence>
<dbReference type="SUPFAM" id="SSF52980">
    <property type="entry name" value="Restriction endonuclease-like"/>
    <property type="match status" value="1"/>
</dbReference>
<evidence type="ECO:0000259" key="1">
    <source>
        <dbReference type="Pfam" id="PF05685"/>
    </source>
</evidence>
<name>A0ABW2XH18_9ACTN</name>
<dbReference type="Pfam" id="PF05685">
    <property type="entry name" value="Uma2"/>
    <property type="match status" value="1"/>
</dbReference>
<gene>
    <name evidence="2" type="ORF">ACFQZM_12255</name>
</gene>
<keyword evidence="2" id="KW-0540">Nuclease</keyword>
<dbReference type="Proteomes" id="UP001597063">
    <property type="component" value="Unassembled WGS sequence"/>
</dbReference>
<proteinExistence type="predicted"/>
<dbReference type="InterPro" id="IPR011335">
    <property type="entry name" value="Restrct_endonuc-II-like"/>
</dbReference>
<feature type="domain" description="Putative restriction endonuclease" evidence="1">
    <location>
        <begin position="28"/>
        <end position="211"/>
    </location>
</feature>
<dbReference type="EMBL" id="JBHTGP010000006">
    <property type="protein sequence ID" value="MFD0685272.1"/>
    <property type="molecule type" value="Genomic_DNA"/>
</dbReference>
<keyword evidence="3" id="KW-1185">Reference proteome</keyword>
<keyword evidence="2" id="KW-0378">Hydrolase</keyword>
<dbReference type="InterPro" id="IPR008538">
    <property type="entry name" value="Uma2"/>
</dbReference>
<evidence type="ECO:0000313" key="2">
    <source>
        <dbReference type="EMBL" id="MFD0685272.1"/>
    </source>
</evidence>
<keyword evidence="2" id="KW-0255">Endonuclease</keyword>
<accession>A0ABW2XH18</accession>
<evidence type="ECO:0000313" key="3">
    <source>
        <dbReference type="Proteomes" id="UP001597063"/>
    </source>
</evidence>
<dbReference type="RefSeq" id="WP_131761678.1">
    <property type="nucleotide sequence ID" value="NZ_CAACUY010000181.1"/>
</dbReference>
<organism evidence="2 3">
    <name type="scientific">Actinomadura fibrosa</name>
    <dbReference type="NCBI Taxonomy" id="111802"/>
    <lineage>
        <taxon>Bacteria</taxon>
        <taxon>Bacillati</taxon>
        <taxon>Actinomycetota</taxon>
        <taxon>Actinomycetes</taxon>
        <taxon>Streptosporangiales</taxon>
        <taxon>Thermomonosporaceae</taxon>
        <taxon>Actinomadura</taxon>
    </lineage>
</organism>